<feature type="transmembrane region" description="Helical" evidence="1">
    <location>
        <begin position="47"/>
        <end position="69"/>
    </location>
</feature>
<organism evidence="2 3">
    <name type="scientific">Steinernema hermaphroditum</name>
    <dbReference type="NCBI Taxonomy" id="289476"/>
    <lineage>
        <taxon>Eukaryota</taxon>
        <taxon>Metazoa</taxon>
        <taxon>Ecdysozoa</taxon>
        <taxon>Nematoda</taxon>
        <taxon>Chromadorea</taxon>
        <taxon>Rhabditida</taxon>
        <taxon>Tylenchina</taxon>
        <taxon>Panagrolaimomorpha</taxon>
        <taxon>Strongyloidoidea</taxon>
        <taxon>Steinernematidae</taxon>
        <taxon>Steinernema</taxon>
    </lineage>
</organism>
<name>A0AA39MAS9_9BILA</name>
<accession>A0AA39MAS9</accession>
<dbReference type="InterPro" id="IPR019425">
    <property type="entry name" value="7TM_GPCR_serpentine_rcpt_Srt"/>
</dbReference>
<comment type="caution">
    <text evidence="2">The sequence shown here is derived from an EMBL/GenBank/DDBJ whole genome shotgun (WGS) entry which is preliminary data.</text>
</comment>
<dbReference type="AlphaFoldDB" id="A0AA39MAS9"/>
<feature type="transmembrane region" description="Helical" evidence="1">
    <location>
        <begin position="238"/>
        <end position="262"/>
    </location>
</feature>
<keyword evidence="3" id="KW-1185">Reference proteome</keyword>
<keyword evidence="1" id="KW-0812">Transmembrane</keyword>
<evidence type="ECO:0000313" key="3">
    <source>
        <dbReference type="Proteomes" id="UP001175271"/>
    </source>
</evidence>
<dbReference type="EMBL" id="JAUCMV010000001">
    <property type="protein sequence ID" value="KAK0427367.1"/>
    <property type="molecule type" value="Genomic_DNA"/>
</dbReference>
<keyword evidence="1" id="KW-0472">Membrane</keyword>
<sequence length="300" mass="35466">MQVRLQILGWMHLVSSLICTPILLRMCYVRVLLAYQKYRRHECYRIIAQLLIFHVFCGFDYVFYALGILLDHDLFGIVRGAHIITIASFCCLLTSDTILALNRFQILTQFHTPRFIRVGLQIVLWIEFSVLLIILFSPFGGVHLAADQYTITYDSSRAFSWIFDYFRFYSSVALSSCSLTIYVVILLFLGYRKYRFKKTKTSKAERSVALQAGLTFLFNSFTAWVYKYCYLFLMEREWTSIVYVCEQMMNFMYVPLIVYLLLNRKLRRQVFFQPQCTIMIKRLVVFTTKSSTPSVRVHQY</sequence>
<keyword evidence="1" id="KW-1133">Transmembrane helix</keyword>
<feature type="transmembrane region" description="Helical" evidence="1">
    <location>
        <begin position="166"/>
        <end position="188"/>
    </location>
</feature>
<protein>
    <submittedName>
        <fullName evidence="2">Uncharacterized protein</fullName>
    </submittedName>
</protein>
<evidence type="ECO:0000256" key="1">
    <source>
        <dbReference type="SAM" id="Phobius"/>
    </source>
</evidence>
<reference evidence="2" key="1">
    <citation type="submission" date="2023-06" db="EMBL/GenBank/DDBJ databases">
        <title>Genomic analysis of the entomopathogenic nematode Steinernema hermaphroditum.</title>
        <authorList>
            <person name="Schwarz E.M."/>
            <person name="Heppert J.K."/>
            <person name="Baniya A."/>
            <person name="Schwartz H.T."/>
            <person name="Tan C.-H."/>
            <person name="Antoshechkin I."/>
            <person name="Sternberg P.W."/>
            <person name="Goodrich-Blair H."/>
            <person name="Dillman A.R."/>
        </authorList>
    </citation>
    <scope>NUCLEOTIDE SEQUENCE</scope>
    <source>
        <strain evidence="2">PS9179</strain>
        <tissue evidence="2">Whole animal</tissue>
    </source>
</reference>
<feature type="transmembrane region" description="Helical" evidence="1">
    <location>
        <begin position="81"/>
        <end position="101"/>
    </location>
</feature>
<feature type="transmembrane region" description="Helical" evidence="1">
    <location>
        <begin position="12"/>
        <end position="35"/>
    </location>
</feature>
<proteinExistence type="predicted"/>
<feature type="transmembrane region" description="Helical" evidence="1">
    <location>
        <begin position="122"/>
        <end position="146"/>
    </location>
</feature>
<gene>
    <name evidence="2" type="ORF">QR680_010192</name>
</gene>
<dbReference type="Proteomes" id="UP001175271">
    <property type="component" value="Unassembled WGS sequence"/>
</dbReference>
<feature type="transmembrane region" description="Helical" evidence="1">
    <location>
        <begin position="208"/>
        <end position="226"/>
    </location>
</feature>
<dbReference type="PANTHER" id="PTHR23021">
    <property type="entry name" value="SERPENTINE RECEPTOR, CLASS T"/>
    <property type="match status" value="1"/>
</dbReference>
<evidence type="ECO:0000313" key="2">
    <source>
        <dbReference type="EMBL" id="KAK0427367.1"/>
    </source>
</evidence>